<evidence type="ECO:0000313" key="12">
    <source>
        <dbReference type="EMBL" id="MBB5285357.1"/>
    </source>
</evidence>
<comment type="function">
    <text evidence="8">NQR complex catalyzes the reduction of ubiquinone-1 to ubiquinol by two successive reactions, coupled with the transport of Na(+) ions from the cytoplasm to the periplasm. NqrA to NqrE are probably involved in the second step, the conversion of ubisemiquinone to ubiquinol.</text>
</comment>
<evidence type="ECO:0000256" key="1">
    <source>
        <dbReference type="ARBA" id="ARBA00022448"/>
    </source>
</evidence>
<keyword evidence="13" id="KW-1185">Reference proteome</keyword>
<dbReference type="Pfam" id="PF24836">
    <property type="entry name" value="NQRA_2nd"/>
    <property type="match status" value="1"/>
</dbReference>
<dbReference type="NCBIfam" id="NF003761">
    <property type="entry name" value="PRK05352.1-4"/>
    <property type="match status" value="1"/>
</dbReference>
<gene>
    <name evidence="8" type="primary">nqrA</name>
    <name evidence="12" type="ORF">HNQ92_003514</name>
</gene>
<evidence type="ECO:0000256" key="3">
    <source>
        <dbReference type="ARBA" id="ARBA00023027"/>
    </source>
</evidence>
<evidence type="ECO:0000259" key="10">
    <source>
        <dbReference type="Pfam" id="PF11973"/>
    </source>
</evidence>
<feature type="domain" description="Na(+)-translocating NADH-quinone reductase subunit A C-terminal" evidence="10">
    <location>
        <begin position="264"/>
        <end position="312"/>
    </location>
</feature>
<dbReference type="InterPro" id="IPR022615">
    <property type="entry name" value="NqrA_C_domain"/>
</dbReference>
<keyword evidence="6 8" id="KW-0830">Ubiquinone</keyword>
<evidence type="ECO:0000256" key="4">
    <source>
        <dbReference type="ARBA" id="ARBA00023053"/>
    </source>
</evidence>
<keyword evidence="5 8" id="KW-0406">Ion transport</keyword>
<comment type="caution">
    <text evidence="12">The sequence shown here is derived from an EMBL/GenBank/DDBJ whole genome shotgun (WGS) entry which is preliminary data.</text>
</comment>
<keyword evidence="1 8" id="KW-0813">Transport</keyword>
<proteinExistence type="inferred from homology"/>
<dbReference type="InterPro" id="IPR008703">
    <property type="entry name" value="NqrA"/>
</dbReference>
<keyword evidence="2 8" id="KW-1278">Translocase</keyword>
<dbReference type="PANTHER" id="PTHR37839">
    <property type="entry name" value="NA(+)-TRANSLOCATING NADH-QUINONE REDUCTASE SUBUNIT A"/>
    <property type="match status" value="1"/>
</dbReference>
<feature type="domain" description="NqrA N-terminal barrel-sandwich hybrid" evidence="9">
    <location>
        <begin position="5"/>
        <end position="96"/>
    </location>
</feature>
<dbReference type="AlphaFoldDB" id="A0A840TUL6"/>
<accession>A0A840TUL6</accession>
<keyword evidence="12" id="KW-0560">Oxidoreductase</keyword>
<dbReference type="RefSeq" id="WP_184175423.1">
    <property type="nucleotide sequence ID" value="NZ_JACHGF010000005.1"/>
</dbReference>
<evidence type="ECO:0000313" key="13">
    <source>
        <dbReference type="Proteomes" id="UP000557307"/>
    </source>
</evidence>
<dbReference type="InterPro" id="IPR056148">
    <property type="entry name" value="NQRA_2nd"/>
</dbReference>
<evidence type="ECO:0000259" key="11">
    <source>
        <dbReference type="Pfam" id="PF24836"/>
    </source>
</evidence>
<evidence type="ECO:0000256" key="7">
    <source>
        <dbReference type="ARBA" id="ARBA00023201"/>
    </source>
</evidence>
<feature type="domain" description="NqrA second alpha/beta" evidence="11">
    <location>
        <begin position="115"/>
        <end position="258"/>
    </location>
</feature>
<dbReference type="GO" id="GO:0006814">
    <property type="term" value="P:sodium ion transport"/>
    <property type="evidence" value="ECO:0007669"/>
    <property type="project" value="UniProtKB-UniRule"/>
</dbReference>
<dbReference type="GO" id="GO:0016655">
    <property type="term" value="F:oxidoreductase activity, acting on NAD(P)H, quinone or similar compound as acceptor"/>
    <property type="evidence" value="ECO:0007669"/>
    <property type="project" value="UniProtKB-UniRule"/>
</dbReference>
<comment type="similarity">
    <text evidence="8">Belongs to the NqrA family.</text>
</comment>
<protein>
    <recommendedName>
        <fullName evidence="8">Na(+)-translocating NADH-quinone reductase subunit A</fullName>
        <shortName evidence="8">Na(+)-NQR subunit A</shortName>
        <shortName evidence="8">Na(+)-translocating NQR subunit A</shortName>
        <ecNumber evidence="8">7.2.1.1</ecNumber>
    </recommendedName>
    <alternativeName>
        <fullName evidence="8">NQR complex subunit A</fullName>
    </alternativeName>
    <alternativeName>
        <fullName evidence="8">NQR-1 subunit A</fullName>
    </alternativeName>
</protein>
<comment type="catalytic activity">
    <reaction evidence="8">
        <text>a ubiquinone + n Na(+)(in) + NADH + H(+) = a ubiquinol + n Na(+)(out) + NAD(+)</text>
        <dbReference type="Rhea" id="RHEA:47748"/>
        <dbReference type="Rhea" id="RHEA-COMP:9565"/>
        <dbReference type="Rhea" id="RHEA-COMP:9566"/>
        <dbReference type="ChEBI" id="CHEBI:15378"/>
        <dbReference type="ChEBI" id="CHEBI:16389"/>
        <dbReference type="ChEBI" id="CHEBI:17976"/>
        <dbReference type="ChEBI" id="CHEBI:29101"/>
        <dbReference type="ChEBI" id="CHEBI:57540"/>
        <dbReference type="ChEBI" id="CHEBI:57945"/>
        <dbReference type="EC" id="7.2.1.1"/>
    </reaction>
</comment>
<evidence type="ECO:0000259" key="9">
    <source>
        <dbReference type="Pfam" id="PF05896"/>
    </source>
</evidence>
<dbReference type="EMBL" id="JACHGF010000005">
    <property type="protein sequence ID" value="MBB5285357.1"/>
    <property type="molecule type" value="Genomic_DNA"/>
</dbReference>
<keyword evidence="3 8" id="KW-0520">NAD</keyword>
<dbReference type="NCBIfam" id="TIGR01936">
    <property type="entry name" value="nqrA"/>
    <property type="match status" value="1"/>
</dbReference>
<evidence type="ECO:0000256" key="6">
    <source>
        <dbReference type="ARBA" id="ARBA00023075"/>
    </source>
</evidence>
<evidence type="ECO:0000256" key="2">
    <source>
        <dbReference type="ARBA" id="ARBA00022967"/>
    </source>
</evidence>
<dbReference type="PANTHER" id="PTHR37839:SF1">
    <property type="entry name" value="NA(+)-TRANSLOCATING NADH-QUINONE REDUCTASE SUBUNIT A"/>
    <property type="match status" value="1"/>
</dbReference>
<keyword evidence="7 8" id="KW-0739">Sodium transport</keyword>
<evidence type="ECO:0000256" key="5">
    <source>
        <dbReference type="ARBA" id="ARBA00023065"/>
    </source>
</evidence>
<comment type="subunit">
    <text evidence="8">Composed of six subunits; NqrA, NqrB, NqrC, NqrD, NqrE and NqrF.</text>
</comment>
<name>A0A840TUL6_9BACT</name>
<reference evidence="12 13" key="1">
    <citation type="submission" date="2020-08" db="EMBL/GenBank/DDBJ databases">
        <title>Genomic Encyclopedia of Type Strains, Phase IV (KMG-IV): sequencing the most valuable type-strain genomes for metagenomic binning, comparative biology and taxonomic classification.</title>
        <authorList>
            <person name="Goeker M."/>
        </authorList>
    </citation>
    <scope>NUCLEOTIDE SEQUENCE [LARGE SCALE GENOMIC DNA]</scope>
    <source>
        <strain evidence="12 13">DSM 105074</strain>
    </source>
</reference>
<organism evidence="12 13">
    <name type="scientific">Rhabdobacter roseus</name>
    <dbReference type="NCBI Taxonomy" id="1655419"/>
    <lineage>
        <taxon>Bacteria</taxon>
        <taxon>Pseudomonadati</taxon>
        <taxon>Bacteroidota</taxon>
        <taxon>Cytophagia</taxon>
        <taxon>Cytophagales</taxon>
        <taxon>Cytophagaceae</taxon>
        <taxon>Rhabdobacter</taxon>
    </lineage>
</organism>
<dbReference type="EC" id="7.2.1.1" evidence="8"/>
<dbReference type="Proteomes" id="UP000557307">
    <property type="component" value="Unassembled WGS sequence"/>
</dbReference>
<evidence type="ECO:0000256" key="8">
    <source>
        <dbReference type="HAMAP-Rule" id="MF_00425"/>
    </source>
</evidence>
<sequence>MTKQISIRRGYDIKLVGSATSTLTDLPLSNIIAIRPPDFPLFFPKLLVETGDEVQAGSPLFFDRNHPNLRIPSPVSGEVTEIVRGEKRRIMEVRILPDQKETRYLTFLEKPTTNLDREKILDILIESGCWSYFRQRPFSIIANTADQPKAIFVSCFDSSPLAPDLAFVCSQEPESFKAGLEILRALCQNVHLGVRADDTSDVWTQLPEVHIHKISGPHPAGNVGIQIHHIDPIRKDDIVWYIHPQDLLIIGRLFREGRYRADRIVALTGSCVKQPQYYRLQTGQPLQDILNDQLTGEKCRIIQGNVLSGKKAVAEDFLSFNTNQLTVIPEGDEPEFLGWLLPGFKKLSLSRTFFSWLAKNRTYDLDTNLHGEERAFVLTGQYEKVLPMNIMPVVLLKAILAKDIEQMEQLGIYEVAEEDFALCEFICTSKIEVQRIISEGLELARTET</sequence>
<dbReference type="InterPro" id="IPR056147">
    <property type="entry name" value="NQRA_N"/>
</dbReference>
<keyword evidence="4 8" id="KW-0915">Sodium</keyword>
<dbReference type="HAMAP" id="MF_00425">
    <property type="entry name" value="NqrA"/>
    <property type="match status" value="1"/>
</dbReference>
<dbReference type="Pfam" id="PF11973">
    <property type="entry name" value="NQRA_SLBB"/>
    <property type="match status" value="1"/>
</dbReference>
<dbReference type="Pfam" id="PF05896">
    <property type="entry name" value="NQRA_N"/>
    <property type="match status" value="1"/>
</dbReference>